<dbReference type="InterPro" id="IPR018357">
    <property type="entry name" value="Hexapep_transf_CS"/>
</dbReference>
<evidence type="ECO:0000256" key="7">
    <source>
        <dbReference type="HAMAP-Rule" id="MF_00523"/>
    </source>
</evidence>
<dbReference type="GO" id="GO:0103118">
    <property type="term" value="F:UDP-3-O-[(3R)-3-hydroxyacyl]-glucosamine N-acyltransferase activity"/>
    <property type="evidence" value="ECO:0007669"/>
    <property type="project" value="UniProtKB-EC"/>
</dbReference>
<dbReference type="PANTHER" id="PTHR43378:SF2">
    <property type="entry name" value="UDP-3-O-ACYLGLUCOSAMINE N-ACYLTRANSFERASE 1, MITOCHONDRIAL-RELATED"/>
    <property type="match status" value="1"/>
</dbReference>
<evidence type="ECO:0000256" key="1">
    <source>
        <dbReference type="ARBA" id="ARBA00022516"/>
    </source>
</evidence>
<dbReference type="SUPFAM" id="SSF51161">
    <property type="entry name" value="Trimeric LpxA-like enzymes"/>
    <property type="match status" value="1"/>
</dbReference>
<dbReference type="PROSITE" id="PS00101">
    <property type="entry name" value="HEXAPEP_TRANSFERASES"/>
    <property type="match status" value="1"/>
</dbReference>
<keyword evidence="1 7" id="KW-0444">Lipid biosynthesis</keyword>
<evidence type="ECO:0000256" key="2">
    <source>
        <dbReference type="ARBA" id="ARBA00022556"/>
    </source>
</evidence>
<comment type="similarity">
    <text evidence="7">Belongs to the transferase hexapeptide repeat family. LpxD subfamily.</text>
</comment>
<dbReference type="Gene3D" id="3.40.1390.10">
    <property type="entry name" value="MurE/MurF, N-terminal domain"/>
    <property type="match status" value="1"/>
</dbReference>
<comment type="function">
    <text evidence="7">Catalyzes the N-acylation of UDP-3-O-acylglucosamine using 3-hydroxyacyl-ACP as the acyl donor. Is involved in the biosynthesis of lipid A, a phosphorylated glycolipid that anchors the lipopolysaccharide to the outer membrane of the cell.</text>
</comment>
<keyword evidence="3 7" id="KW-0808">Transferase</keyword>
<dbReference type="PANTHER" id="PTHR43378">
    <property type="entry name" value="UDP-3-O-ACYLGLUCOSAMINE N-ACYLTRANSFERASE"/>
    <property type="match status" value="1"/>
</dbReference>
<dbReference type="NCBIfam" id="TIGR01853">
    <property type="entry name" value="lipid_A_lpxD"/>
    <property type="match status" value="1"/>
</dbReference>
<proteinExistence type="inferred from homology"/>
<dbReference type="EC" id="2.3.1.191" evidence="7"/>
<evidence type="ECO:0000256" key="6">
    <source>
        <dbReference type="ARBA" id="ARBA00023315"/>
    </source>
</evidence>
<dbReference type="InterPro" id="IPR020573">
    <property type="entry name" value="UDP_GlcNAc_AcTrfase_non-rep"/>
</dbReference>
<protein>
    <recommendedName>
        <fullName evidence="7">UDP-3-O-acylglucosamine N-acyltransferase</fullName>
        <ecNumber evidence="7">2.3.1.191</ecNumber>
    </recommendedName>
</protein>
<dbReference type="Proteomes" id="UP000553193">
    <property type="component" value="Unassembled WGS sequence"/>
</dbReference>
<dbReference type="Gene3D" id="2.160.10.10">
    <property type="entry name" value="Hexapeptide repeat proteins"/>
    <property type="match status" value="1"/>
</dbReference>
<dbReference type="Pfam" id="PF04613">
    <property type="entry name" value="LpxD"/>
    <property type="match status" value="1"/>
</dbReference>
<gene>
    <name evidence="7" type="primary">lpxD</name>
    <name evidence="9" type="ORF">GGQ83_001530</name>
</gene>
<dbReference type="Pfam" id="PF00132">
    <property type="entry name" value="Hexapep"/>
    <property type="match status" value="1"/>
</dbReference>
<name>A0A840AC63_9PROT</name>
<dbReference type="GO" id="GO:0016020">
    <property type="term" value="C:membrane"/>
    <property type="evidence" value="ECO:0007669"/>
    <property type="project" value="GOC"/>
</dbReference>
<accession>A0A840AC63</accession>
<evidence type="ECO:0000313" key="9">
    <source>
        <dbReference type="EMBL" id="MBB3898093.1"/>
    </source>
</evidence>
<dbReference type="NCBIfam" id="NF002060">
    <property type="entry name" value="PRK00892.1"/>
    <property type="match status" value="1"/>
</dbReference>
<keyword evidence="6 7" id="KW-0012">Acyltransferase</keyword>
<evidence type="ECO:0000256" key="4">
    <source>
        <dbReference type="ARBA" id="ARBA00022737"/>
    </source>
</evidence>
<comment type="caution">
    <text evidence="9">The sequence shown here is derived from an EMBL/GenBank/DDBJ whole genome shotgun (WGS) entry which is preliminary data.</text>
</comment>
<comment type="catalytic activity">
    <reaction evidence="7">
        <text>a UDP-3-O-[(3R)-3-hydroxyacyl]-alpha-D-glucosamine + a (3R)-hydroxyacyl-[ACP] = a UDP-2-N,3-O-bis[(3R)-3-hydroxyacyl]-alpha-D-glucosamine + holo-[ACP] + H(+)</text>
        <dbReference type="Rhea" id="RHEA:53836"/>
        <dbReference type="Rhea" id="RHEA-COMP:9685"/>
        <dbReference type="Rhea" id="RHEA-COMP:9945"/>
        <dbReference type="ChEBI" id="CHEBI:15378"/>
        <dbReference type="ChEBI" id="CHEBI:64479"/>
        <dbReference type="ChEBI" id="CHEBI:78827"/>
        <dbReference type="ChEBI" id="CHEBI:137740"/>
        <dbReference type="ChEBI" id="CHEBI:137748"/>
        <dbReference type="EC" id="2.3.1.191"/>
    </reaction>
</comment>
<dbReference type="GO" id="GO:0009245">
    <property type="term" value="P:lipid A biosynthetic process"/>
    <property type="evidence" value="ECO:0007669"/>
    <property type="project" value="UniProtKB-UniRule"/>
</dbReference>
<evidence type="ECO:0000256" key="3">
    <source>
        <dbReference type="ARBA" id="ARBA00022679"/>
    </source>
</evidence>
<dbReference type="HAMAP" id="MF_00523">
    <property type="entry name" value="LpxD"/>
    <property type="match status" value="1"/>
</dbReference>
<reference evidence="9 10" key="1">
    <citation type="submission" date="2020-08" db="EMBL/GenBank/DDBJ databases">
        <title>Genomic Encyclopedia of Type Strains, Phase IV (KMG-IV): sequencing the most valuable type-strain genomes for metagenomic binning, comparative biology and taxonomic classification.</title>
        <authorList>
            <person name="Goeker M."/>
        </authorList>
    </citation>
    <scope>NUCLEOTIDE SEQUENCE [LARGE SCALE GENOMIC DNA]</scope>
    <source>
        <strain evidence="9 10">DSM 19979</strain>
    </source>
</reference>
<keyword evidence="5 7" id="KW-0443">Lipid metabolism</keyword>
<evidence type="ECO:0000313" key="10">
    <source>
        <dbReference type="Proteomes" id="UP000553193"/>
    </source>
</evidence>
<keyword evidence="2 7" id="KW-0441">Lipid A biosynthesis</keyword>
<keyword evidence="10" id="KW-1185">Reference proteome</keyword>
<evidence type="ECO:0000259" key="8">
    <source>
        <dbReference type="Pfam" id="PF04613"/>
    </source>
</evidence>
<dbReference type="AlphaFoldDB" id="A0A840AC63"/>
<dbReference type="GO" id="GO:0016410">
    <property type="term" value="F:N-acyltransferase activity"/>
    <property type="evidence" value="ECO:0007669"/>
    <property type="project" value="InterPro"/>
</dbReference>
<dbReference type="CDD" id="cd03352">
    <property type="entry name" value="LbH_LpxD"/>
    <property type="match status" value="1"/>
</dbReference>
<comment type="pathway">
    <text evidence="7">Bacterial outer membrane biogenesis; LPS lipid A biosynthesis.</text>
</comment>
<dbReference type="UniPathway" id="UPA00973"/>
<dbReference type="EMBL" id="JACIDJ010000002">
    <property type="protein sequence ID" value="MBB3898093.1"/>
    <property type="molecule type" value="Genomic_DNA"/>
</dbReference>
<sequence length="351" mass="35612">MAADPRFFPQAGPQRLETILATLGEPCDVTVAALDLVLTGVAPLAEAERGQLSYCDGARNLAALRRTAAGAVLVQEAQRGAVPEGCLALVVRHPALAFSRAAALFHPPPRPPAGIHPTAVIGAGAEIGAGTHVGPYAVIGEGARIGPACVIGPHAVVGEGVVLGEGCRLHAHSSISHAICGRGVVLHPGARVGQEGFGFVPTPEGRFVTMPQLGLVRLEDGVEIGANACVDRGSHADTVLGAGTRLDNLVQVGHNVRMGPGCVLVSQSGVSGSTTLGRYVTLAGQAGLTGHLTIGDGARIGAQAGVMRDVPAGADMLGSPAMPAKEAMRAMTMMRRLAAQNRAAAKDGEKE</sequence>
<dbReference type="InterPro" id="IPR001451">
    <property type="entry name" value="Hexapep"/>
</dbReference>
<dbReference type="RefSeq" id="WP_184383187.1">
    <property type="nucleotide sequence ID" value="NZ_JACIDJ010000002.1"/>
</dbReference>
<organism evidence="9 10">
    <name type="scientific">Roseococcus suduntuyensis</name>
    <dbReference type="NCBI Taxonomy" id="455361"/>
    <lineage>
        <taxon>Bacteria</taxon>
        <taxon>Pseudomonadati</taxon>
        <taxon>Pseudomonadota</taxon>
        <taxon>Alphaproteobacteria</taxon>
        <taxon>Acetobacterales</taxon>
        <taxon>Roseomonadaceae</taxon>
        <taxon>Roseococcus</taxon>
    </lineage>
</organism>
<comment type="subunit">
    <text evidence="7">Homotrimer.</text>
</comment>
<feature type="domain" description="UDP-3-O-[3-hydroxymyristoyl] glucosamine N-acyltransferase non-repeat region" evidence="8">
    <location>
        <begin position="35"/>
        <end position="104"/>
    </location>
</feature>
<evidence type="ECO:0000256" key="5">
    <source>
        <dbReference type="ARBA" id="ARBA00023098"/>
    </source>
</evidence>
<keyword evidence="4 7" id="KW-0677">Repeat</keyword>
<dbReference type="InterPro" id="IPR011004">
    <property type="entry name" value="Trimer_LpxA-like_sf"/>
</dbReference>
<dbReference type="InterPro" id="IPR007691">
    <property type="entry name" value="LpxD"/>
</dbReference>
<feature type="active site" description="Proton acceptor" evidence="7">
    <location>
        <position position="254"/>
    </location>
</feature>